<evidence type="ECO:0000256" key="7">
    <source>
        <dbReference type="ARBA" id="ARBA00023170"/>
    </source>
</evidence>
<keyword evidence="3 9" id="KW-0812">Transmembrane</keyword>
<keyword evidence="8 9" id="KW-0807">Transducer</keyword>
<comment type="similarity">
    <text evidence="9">Belongs to the insect chemoreceptor superfamily. Heteromeric odorant receptor channel (TC 1.A.69) family.</text>
</comment>
<organism evidence="10">
    <name type="scientific">Meteorus pulchricornis</name>
    <dbReference type="NCBI Taxonomy" id="51522"/>
    <lineage>
        <taxon>Eukaryota</taxon>
        <taxon>Metazoa</taxon>
        <taxon>Ecdysozoa</taxon>
        <taxon>Arthropoda</taxon>
        <taxon>Hexapoda</taxon>
        <taxon>Insecta</taxon>
        <taxon>Pterygota</taxon>
        <taxon>Neoptera</taxon>
        <taxon>Endopterygota</taxon>
        <taxon>Hymenoptera</taxon>
        <taxon>Apocrita</taxon>
        <taxon>Ichneumonoidea</taxon>
        <taxon>Braconidae</taxon>
        <taxon>Meteorinae</taxon>
        <taxon>Meteorus</taxon>
    </lineage>
</organism>
<comment type="caution">
    <text evidence="9">Lacks conserved residue(s) required for the propagation of feature annotation.</text>
</comment>
<evidence type="ECO:0000256" key="8">
    <source>
        <dbReference type="ARBA" id="ARBA00023224"/>
    </source>
</evidence>
<reference evidence="10" key="1">
    <citation type="journal article" date="2017" name="Comp. Biochem. Physiol. Part D Genomics Proteomics">
        <title>Candidate chemosensory genes identified in the endoparasitoid Meteorus pulchricornis (Hymenoptera: Braconidae) by antennal transcriptome analysis.</title>
        <authorList>
            <person name="Sheng S."/>
            <person name="Liao C.W."/>
            <person name="Zheng Y."/>
            <person name="Zhou Y."/>
            <person name="Xu Y."/>
            <person name="Song W.M."/>
            <person name="He P."/>
            <person name="Zhang J."/>
            <person name="Wu F.A."/>
        </authorList>
    </citation>
    <scope>NUCLEOTIDE SEQUENCE</scope>
    <source>
        <strain evidence="10">Zhenjiang</strain>
    </source>
</reference>
<feature type="transmembrane region" description="Helical" evidence="9">
    <location>
        <begin position="263"/>
        <end position="289"/>
    </location>
</feature>
<dbReference type="GO" id="GO:0004984">
    <property type="term" value="F:olfactory receptor activity"/>
    <property type="evidence" value="ECO:0007669"/>
    <property type="project" value="InterPro"/>
</dbReference>
<protein>
    <recommendedName>
        <fullName evidence="9">Odorant receptor</fullName>
    </recommendedName>
</protein>
<comment type="subcellular location">
    <subcellularLocation>
        <location evidence="9">Cell membrane</location>
        <topology evidence="9">Multi-pass membrane protein</topology>
    </subcellularLocation>
    <subcellularLocation>
        <location evidence="1">Membrane</location>
        <topology evidence="1">Multi-pass membrane protein</topology>
    </subcellularLocation>
</comment>
<evidence type="ECO:0000256" key="1">
    <source>
        <dbReference type="ARBA" id="ARBA00004141"/>
    </source>
</evidence>
<keyword evidence="7 9" id="KW-0675">Receptor</keyword>
<evidence type="ECO:0000256" key="9">
    <source>
        <dbReference type="RuleBase" id="RU351113"/>
    </source>
</evidence>
<dbReference type="GO" id="GO:0005549">
    <property type="term" value="F:odorant binding"/>
    <property type="evidence" value="ECO:0007669"/>
    <property type="project" value="InterPro"/>
</dbReference>
<keyword evidence="5 9" id="KW-1133">Transmembrane helix</keyword>
<dbReference type="GO" id="GO:0005886">
    <property type="term" value="C:plasma membrane"/>
    <property type="evidence" value="ECO:0007669"/>
    <property type="project" value="UniProtKB-SubCell"/>
</dbReference>
<feature type="transmembrane region" description="Helical" evidence="9">
    <location>
        <begin position="301"/>
        <end position="318"/>
    </location>
</feature>
<dbReference type="Pfam" id="PF02949">
    <property type="entry name" value="7tm_6"/>
    <property type="match status" value="1"/>
</dbReference>
<dbReference type="AlphaFoldDB" id="A0A1S5VFL2"/>
<evidence type="ECO:0000256" key="2">
    <source>
        <dbReference type="ARBA" id="ARBA00022606"/>
    </source>
</evidence>
<keyword evidence="4 9" id="KW-0552">Olfaction</keyword>
<dbReference type="EMBL" id="KY445491">
    <property type="protein sequence ID" value="AQN78426.1"/>
    <property type="molecule type" value="mRNA"/>
</dbReference>
<feature type="transmembrane region" description="Helical" evidence="9">
    <location>
        <begin position="127"/>
        <end position="147"/>
    </location>
</feature>
<sequence>MIWTSDTVNALGLYRMVGRIIGIWPIDHTCTLPKIKMAFVIITLMWMCIDLIKQLVAKGSCGTVTEIVDLISFFTCGWLSVMKLIALRTHEKYIFEIMNSAIKDWVKLNNRTSRSIMLQYASIGRTVFISQAIGYCCSIVFLISSHLPSITTLRDSPMNSTVTINGLPLWSECWIPVGISMPQYAIQFILQSFILAVLDICYSSCDSYFFGMAMHLCGQLEVLSMYFEDLYEIDNFEVQTCHLIQFVKRHQHLLLLTNMLEKAYNFIILIHVGVATMIICVSGIVLLMSLETSNFNVIGDMLLRIVLTYLQLFMYCYAGEQLSSQAMKLENTIYNCPWYDMPPDSVRSMSFVIMRCRYPSNLTAGKIYCMNFQNFVNIIKTTTSYFSVIRLLLKGNR</sequence>
<dbReference type="InterPro" id="IPR004117">
    <property type="entry name" value="7tm6_olfct_rcpt"/>
</dbReference>
<evidence type="ECO:0000256" key="5">
    <source>
        <dbReference type="ARBA" id="ARBA00022989"/>
    </source>
</evidence>
<evidence type="ECO:0000256" key="3">
    <source>
        <dbReference type="ARBA" id="ARBA00022692"/>
    </source>
</evidence>
<keyword evidence="2 9" id="KW-0716">Sensory transduction</keyword>
<evidence type="ECO:0000256" key="4">
    <source>
        <dbReference type="ARBA" id="ARBA00022725"/>
    </source>
</evidence>
<keyword evidence="6 9" id="KW-0472">Membrane</keyword>
<dbReference type="GO" id="GO:0007165">
    <property type="term" value="P:signal transduction"/>
    <property type="evidence" value="ECO:0007669"/>
    <property type="project" value="UniProtKB-KW"/>
</dbReference>
<evidence type="ECO:0000256" key="6">
    <source>
        <dbReference type="ARBA" id="ARBA00023136"/>
    </source>
</evidence>
<dbReference type="PANTHER" id="PTHR21137:SF42">
    <property type="entry name" value="ODORANT RECEPTOR 83A"/>
    <property type="match status" value="1"/>
</dbReference>
<accession>A0A1S5VFL2</accession>
<name>A0A1S5VFL2_9HYME</name>
<feature type="transmembrane region" description="Helical" evidence="9">
    <location>
        <begin position="184"/>
        <end position="202"/>
    </location>
</feature>
<dbReference type="PANTHER" id="PTHR21137">
    <property type="entry name" value="ODORANT RECEPTOR"/>
    <property type="match status" value="1"/>
</dbReference>
<proteinExistence type="evidence at transcript level"/>
<evidence type="ECO:0000313" key="10">
    <source>
        <dbReference type="EMBL" id="AQN78426.1"/>
    </source>
</evidence>